<dbReference type="InterPro" id="IPR002372">
    <property type="entry name" value="PQQ_rpt_dom"/>
</dbReference>
<evidence type="ECO:0000313" key="3">
    <source>
        <dbReference type="EMBL" id="HGT40839.1"/>
    </source>
</evidence>
<dbReference type="PANTHER" id="PTHR34512">
    <property type="entry name" value="CELL SURFACE PROTEIN"/>
    <property type="match status" value="1"/>
</dbReference>
<dbReference type="SMART" id="SM00564">
    <property type="entry name" value="PQQ"/>
    <property type="match status" value="4"/>
</dbReference>
<evidence type="ECO:0000259" key="2">
    <source>
        <dbReference type="Pfam" id="PF13360"/>
    </source>
</evidence>
<sequence length="473" mass="51283">MRIVLPPSETMDPPPPRRRPRWPSWRLAGPLFTIAVLLWLFLQAGVREIKPRSDRPPLPLAQFKPGPADWPGWRGPSQQGLADESADPPWRWSPTSSAGWQTVLPGGGQSSPCVWGDAVYLTAALSASKTVALLRFDRDSGRLVWHRDVGPLSGPPAEAALPTPACDGSLIFVPVVREGYVHLVAIDAEGKLRWTCPTGPYSGRQGFHGSPVVHGSLVYLAVDEPGTRLTRWRSASTLSAVHRQTGELVWRVVRPCAESAGVPVAALLAGRRQVVFPGRRQIASYDADTGRLLWFCRWSSARVTGSVAFDGLHVYASAGEAEAETLCVRADGTGDVTDSHVVWRERRFTAEGAWPTLAGSSLVLLGRQGSVTALEKSTGRWLWQRRLTGEFEAPPVLVRQRLYCTSREGITYVVDTARRGEVLAENGLGQAVTAALAVSGNHLIVRGARSLQLITSPPAGPYAAEPVPVPRKL</sequence>
<gene>
    <name evidence="3" type="ORF">ENS64_16465</name>
</gene>
<dbReference type="InterPro" id="IPR011047">
    <property type="entry name" value="Quinoprotein_ADH-like_sf"/>
</dbReference>
<feature type="domain" description="Pyrrolo-quinoline quinone repeat" evidence="2">
    <location>
        <begin position="135"/>
        <end position="331"/>
    </location>
</feature>
<protein>
    <recommendedName>
        <fullName evidence="2">Pyrrolo-quinoline quinone repeat domain-containing protein</fullName>
    </recommendedName>
</protein>
<dbReference type="InterPro" id="IPR018391">
    <property type="entry name" value="PQQ_b-propeller_rpt"/>
</dbReference>
<feature type="domain" description="Pyrrolo-quinoline quinone repeat" evidence="2">
    <location>
        <begin position="340"/>
        <end position="423"/>
    </location>
</feature>
<dbReference type="PANTHER" id="PTHR34512:SF30">
    <property type="entry name" value="OUTER MEMBRANE PROTEIN ASSEMBLY FACTOR BAMB"/>
    <property type="match status" value="1"/>
</dbReference>
<dbReference type="SUPFAM" id="SSF50998">
    <property type="entry name" value="Quinoprotein alcohol dehydrogenase-like"/>
    <property type="match status" value="1"/>
</dbReference>
<organism evidence="3">
    <name type="scientific">Schlesneria paludicola</name>
    <dbReference type="NCBI Taxonomy" id="360056"/>
    <lineage>
        <taxon>Bacteria</taxon>
        <taxon>Pseudomonadati</taxon>
        <taxon>Planctomycetota</taxon>
        <taxon>Planctomycetia</taxon>
        <taxon>Planctomycetales</taxon>
        <taxon>Planctomycetaceae</taxon>
        <taxon>Schlesneria</taxon>
    </lineage>
</organism>
<dbReference type="EMBL" id="DSVQ01000018">
    <property type="protein sequence ID" value="HGT40839.1"/>
    <property type="molecule type" value="Genomic_DNA"/>
</dbReference>
<dbReference type="Gene3D" id="2.130.10.10">
    <property type="entry name" value="YVTN repeat-like/Quinoprotein amine dehydrogenase"/>
    <property type="match status" value="2"/>
</dbReference>
<accession>A0A7C4LPN1</accession>
<feature type="region of interest" description="Disordered" evidence="1">
    <location>
        <begin position="53"/>
        <end position="89"/>
    </location>
</feature>
<dbReference type="Pfam" id="PF13360">
    <property type="entry name" value="PQQ_2"/>
    <property type="match status" value="2"/>
</dbReference>
<comment type="caution">
    <text evidence="3">The sequence shown here is derived from an EMBL/GenBank/DDBJ whole genome shotgun (WGS) entry which is preliminary data.</text>
</comment>
<evidence type="ECO:0000256" key="1">
    <source>
        <dbReference type="SAM" id="MobiDB-lite"/>
    </source>
</evidence>
<name>A0A7C4LPN1_9PLAN</name>
<dbReference type="InterPro" id="IPR015943">
    <property type="entry name" value="WD40/YVTN_repeat-like_dom_sf"/>
</dbReference>
<proteinExistence type="predicted"/>
<dbReference type="AlphaFoldDB" id="A0A7C4LPN1"/>
<reference evidence="3" key="1">
    <citation type="journal article" date="2020" name="mSystems">
        <title>Genome- and Community-Level Interaction Insights into Carbon Utilization and Element Cycling Functions of Hydrothermarchaeota in Hydrothermal Sediment.</title>
        <authorList>
            <person name="Zhou Z."/>
            <person name="Liu Y."/>
            <person name="Xu W."/>
            <person name="Pan J."/>
            <person name="Luo Z.H."/>
            <person name="Li M."/>
        </authorList>
    </citation>
    <scope>NUCLEOTIDE SEQUENCE [LARGE SCALE GENOMIC DNA]</scope>
    <source>
        <strain evidence="3">SpSt-508</strain>
    </source>
</reference>
<feature type="region of interest" description="Disordered" evidence="1">
    <location>
        <begin position="1"/>
        <end position="22"/>
    </location>
</feature>